<keyword evidence="13" id="KW-0805">Transcription regulation</keyword>
<feature type="region of interest" description="Disordered" evidence="21">
    <location>
        <begin position="366"/>
        <end position="396"/>
    </location>
</feature>
<dbReference type="Proteomes" id="UP001219567">
    <property type="component" value="Chromosome 2"/>
</dbReference>
<keyword evidence="10 23" id="KW-0418">Kinase</keyword>
<evidence type="ECO:0000313" key="23">
    <source>
        <dbReference type="EMBL" id="WFC98864.1"/>
    </source>
</evidence>
<evidence type="ECO:0000256" key="18">
    <source>
        <dbReference type="ARBA" id="ARBA00047811"/>
    </source>
</evidence>
<keyword evidence="9" id="KW-0547">Nucleotide-binding</keyword>
<dbReference type="AlphaFoldDB" id="A0AAJ6CGJ5"/>
<evidence type="ECO:0000259" key="22">
    <source>
        <dbReference type="PROSITE" id="PS50011"/>
    </source>
</evidence>
<dbReference type="GO" id="GO:0046872">
    <property type="term" value="F:metal ion binding"/>
    <property type="evidence" value="ECO:0007669"/>
    <property type="project" value="UniProtKB-KW"/>
</dbReference>
<dbReference type="EC" id="2.7.11.22" evidence="4"/>
<evidence type="ECO:0000256" key="13">
    <source>
        <dbReference type="ARBA" id="ARBA00023015"/>
    </source>
</evidence>
<evidence type="ECO:0000256" key="21">
    <source>
        <dbReference type="SAM" id="MobiDB-lite"/>
    </source>
</evidence>
<evidence type="ECO:0000256" key="20">
    <source>
        <dbReference type="ARBA" id="ARBA00049280"/>
    </source>
</evidence>
<dbReference type="GO" id="GO:0004693">
    <property type="term" value="F:cyclin-dependent protein serine/threonine kinase activity"/>
    <property type="evidence" value="ECO:0007669"/>
    <property type="project" value="UniProtKB-EC"/>
</dbReference>
<dbReference type="SUPFAM" id="SSF56112">
    <property type="entry name" value="Protein kinase-like (PK-like)"/>
    <property type="match status" value="1"/>
</dbReference>
<comment type="catalytic activity">
    <reaction evidence="19">
        <text>L-seryl-[protein] + ATP = O-phospho-L-seryl-[protein] + ADP + H(+)</text>
        <dbReference type="Rhea" id="RHEA:17989"/>
        <dbReference type="Rhea" id="RHEA-COMP:9863"/>
        <dbReference type="Rhea" id="RHEA-COMP:11604"/>
        <dbReference type="ChEBI" id="CHEBI:15378"/>
        <dbReference type="ChEBI" id="CHEBI:29999"/>
        <dbReference type="ChEBI" id="CHEBI:30616"/>
        <dbReference type="ChEBI" id="CHEBI:83421"/>
        <dbReference type="ChEBI" id="CHEBI:456216"/>
        <dbReference type="EC" id="2.7.11.22"/>
    </reaction>
</comment>
<dbReference type="InterPro" id="IPR008271">
    <property type="entry name" value="Ser/Thr_kinase_AS"/>
</dbReference>
<evidence type="ECO:0000256" key="9">
    <source>
        <dbReference type="ARBA" id="ARBA00022741"/>
    </source>
</evidence>
<evidence type="ECO:0000256" key="14">
    <source>
        <dbReference type="ARBA" id="ARBA00023159"/>
    </source>
</evidence>
<dbReference type="PANTHER" id="PTHR24056">
    <property type="entry name" value="CELL DIVISION PROTEIN KINASE"/>
    <property type="match status" value="1"/>
</dbReference>
<dbReference type="GO" id="GO:0005524">
    <property type="term" value="F:ATP binding"/>
    <property type="evidence" value="ECO:0007669"/>
    <property type="project" value="UniProtKB-KW"/>
</dbReference>
<evidence type="ECO:0000256" key="19">
    <source>
        <dbReference type="ARBA" id="ARBA00048367"/>
    </source>
</evidence>
<keyword evidence="14" id="KW-0010">Activator</keyword>
<evidence type="ECO:0000256" key="10">
    <source>
        <dbReference type="ARBA" id="ARBA00022777"/>
    </source>
</evidence>
<keyword evidence="5" id="KW-0678">Repressor</keyword>
<proteinExistence type="inferred from homology"/>
<keyword evidence="15" id="KW-0804">Transcription</keyword>
<protein>
    <recommendedName>
        <fullName evidence="17">Cyclin-dependent kinase 8</fullName>
        <ecNumber evidence="4">2.7.11.22</ecNumber>
        <ecNumber evidence="3">2.7.11.23</ecNumber>
    </recommendedName>
</protein>
<evidence type="ECO:0000256" key="1">
    <source>
        <dbReference type="ARBA" id="ARBA00004123"/>
    </source>
</evidence>
<evidence type="ECO:0000313" key="24">
    <source>
        <dbReference type="Proteomes" id="UP001219567"/>
    </source>
</evidence>
<dbReference type="InterPro" id="IPR011009">
    <property type="entry name" value="Kinase-like_dom_sf"/>
</dbReference>
<dbReference type="SMART" id="SM00220">
    <property type="entry name" value="S_TKc"/>
    <property type="match status" value="1"/>
</dbReference>
<dbReference type="Gene3D" id="1.10.510.10">
    <property type="entry name" value="Transferase(Phosphotransferase) domain 1"/>
    <property type="match status" value="1"/>
</dbReference>
<comment type="subcellular location">
    <subcellularLocation>
        <location evidence="1">Nucleus</location>
    </subcellularLocation>
</comment>
<evidence type="ECO:0000256" key="12">
    <source>
        <dbReference type="ARBA" id="ARBA00022842"/>
    </source>
</evidence>
<evidence type="ECO:0000256" key="11">
    <source>
        <dbReference type="ARBA" id="ARBA00022840"/>
    </source>
</evidence>
<dbReference type="GO" id="GO:0016592">
    <property type="term" value="C:mediator complex"/>
    <property type="evidence" value="ECO:0007669"/>
    <property type="project" value="TreeGrafter"/>
</dbReference>
<keyword evidence="16" id="KW-0539">Nucleus</keyword>
<dbReference type="EC" id="2.7.11.23" evidence="3"/>
<keyword evidence="7 23" id="KW-0808">Transferase</keyword>
<dbReference type="FunFam" id="1.10.510.10:FF:000408">
    <property type="entry name" value="Serine/threonine-protein kinase SSN3"/>
    <property type="match status" value="1"/>
</dbReference>
<dbReference type="InterPro" id="IPR050108">
    <property type="entry name" value="CDK"/>
</dbReference>
<dbReference type="PROSITE" id="PS50011">
    <property type="entry name" value="PROTEIN_KINASE_DOM"/>
    <property type="match status" value="1"/>
</dbReference>
<comment type="catalytic activity">
    <reaction evidence="18">
        <text>L-threonyl-[protein] + ATP = O-phospho-L-threonyl-[protein] + ADP + H(+)</text>
        <dbReference type="Rhea" id="RHEA:46608"/>
        <dbReference type="Rhea" id="RHEA-COMP:11060"/>
        <dbReference type="Rhea" id="RHEA-COMP:11605"/>
        <dbReference type="ChEBI" id="CHEBI:15378"/>
        <dbReference type="ChEBI" id="CHEBI:30013"/>
        <dbReference type="ChEBI" id="CHEBI:30616"/>
        <dbReference type="ChEBI" id="CHEBI:61977"/>
        <dbReference type="ChEBI" id="CHEBI:456216"/>
        <dbReference type="EC" id="2.7.11.22"/>
    </reaction>
</comment>
<dbReference type="GO" id="GO:0008353">
    <property type="term" value="F:RNA polymerase II CTD heptapeptide repeat kinase activity"/>
    <property type="evidence" value="ECO:0007669"/>
    <property type="project" value="UniProtKB-EC"/>
</dbReference>
<dbReference type="PROSITE" id="PS00108">
    <property type="entry name" value="PROTEIN_KINASE_ST"/>
    <property type="match status" value="1"/>
</dbReference>
<keyword evidence="8" id="KW-0479">Metal-binding</keyword>
<dbReference type="Pfam" id="PF00069">
    <property type="entry name" value="Pkinase"/>
    <property type="match status" value="1"/>
</dbReference>
<keyword evidence="12" id="KW-0460">Magnesium</keyword>
<keyword evidence="6" id="KW-0723">Serine/threonine-protein kinase</keyword>
<organism evidence="23 24">
    <name type="scientific">Malassezia yamatoensis</name>
    <dbReference type="NCBI Taxonomy" id="253288"/>
    <lineage>
        <taxon>Eukaryota</taxon>
        <taxon>Fungi</taxon>
        <taxon>Dikarya</taxon>
        <taxon>Basidiomycota</taxon>
        <taxon>Ustilaginomycotina</taxon>
        <taxon>Malasseziomycetes</taxon>
        <taxon>Malasseziales</taxon>
        <taxon>Malasseziaceae</taxon>
        <taxon>Malassezia</taxon>
    </lineage>
</organism>
<evidence type="ECO:0000256" key="8">
    <source>
        <dbReference type="ARBA" id="ARBA00022723"/>
    </source>
</evidence>
<comment type="catalytic activity">
    <reaction evidence="20">
        <text>[DNA-directed RNA polymerase] + ATP = phospho-[DNA-directed RNA polymerase] + ADP + H(+)</text>
        <dbReference type="Rhea" id="RHEA:10216"/>
        <dbReference type="Rhea" id="RHEA-COMP:11321"/>
        <dbReference type="Rhea" id="RHEA-COMP:11322"/>
        <dbReference type="ChEBI" id="CHEBI:15378"/>
        <dbReference type="ChEBI" id="CHEBI:30616"/>
        <dbReference type="ChEBI" id="CHEBI:43176"/>
        <dbReference type="ChEBI" id="CHEBI:68546"/>
        <dbReference type="ChEBI" id="CHEBI:456216"/>
        <dbReference type="EC" id="2.7.11.23"/>
    </reaction>
</comment>
<dbReference type="InterPro" id="IPR000719">
    <property type="entry name" value="Prot_kinase_dom"/>
</dbReference>
<dbReference type="Gene3D" id="3.30.200.20">
    <property type="entry name" value="Phosphorylase Kinase, domain 1"/>
    <property type="match status" value="1"/>
</dbReference>
<accession>A0AAJ6CGJ5</accession>
<dbReference type="EMBL" id="CP119944">
    <property type="protein sequence ID" value="WFC98864.1"/>
    <property type="molecule type" value="Genomic_DNA"/>
</dbReference>
<evidence type="ECO:0000256" key="5">
    <source>
        <dbReference type="ARBA" id="ARBA00022491"/>
    </source>
</evidence>
<evidence type="ECO:0000256" key="4">
    <source>
        <dbReference type="ARBA" id="ARBA00012425"/>
    </source>
</evidence>
<sequence length="396" mass="45015">MAPVNVPASASGADMMRAYRMRRDQERTPVLKRYRVLGFLSSGTYGRVYKAQEVRPLTESHREAGVYAIKKFKPDREGNSALFTGISQSAIREIVINRELRHDNVVKMREVMLEDNAIFLVYEYIEHDFLQMIHHHLTISRTPISYTVIRSLLWQVLKGVQYLHESWIMHRDLKPANILVTRHGVVKIADLGLARVYREPLVPLYTSDLVVVTIWYRAPELLLGARHYTPAIDLWAVGDTSWLQGEEFSSANVCLGFTADDSNQLSKIVDILGTPTEERWPSIGALPEYAAWLATRRESSTPKTLYQWYTSRTGTTAGYDLLDKLLQLDPTRRLTAQQALQHPWFKEEPLPTRKYVKSTNISAFAGLPNGTSPYPPGKVTASGSQPVQPTRRGRVH</sequence>
<evidence type="ECO:0000256" key="16">
    <source>
        <dbReference type="ARBA" id="ARBA00023242"/>
    </source>
</evidence>
<evidence type="ECO:0000256" key="15">
    <source>
        <dbReference type="ARBA" id="ARBA00023163"/>
    </source>
</evidence>
<evidence type="ECO:0000256" key="7">
    <source>
        <dbReference type="ARBA" id="ARBA00022679"/>
    </source>
</evidence>
<keyword evidence="24" id="KW-1185">Reference proteome</keyword>
<dbReference type="PANTHER" id="PTHR24056:SF495">
    <property type="entry name" value="CYCLIN-DEPENDENT KINASE 8-RELATED"/>
    <property type="match status" value="1"/>
</dbReference>
<gene>
    <name evidence="23" type="primary">SSN3</name>
    <name evidence="23" type="ORF">MYAM1_001597</name>
</gene>
<evidence type="ECO:0000256" key="3">
    <source>
        <dbReference type="ARBA" id="ARBA00012409"/>
    </source>
</evidence>
<feature type="domain" description="Protein kinase" evidence="22">
    <location>
        <begin position="34"/>
        <end position="345"/>
    </location>
</feature>
<evidence type="ECO:0000256" key="17">
    <source>
        <dbReference type="ARBA" id="ARBA00041823"/>
    </source>
</evidence>
<evidence type="ECO:0000256" key="6">
    <source>
        <dbReference type="ARBA" id="ARBA00022527"/>
    </source>
</evidence>
<comment type="similarity">
    <text evidence="2">Belongs to the protein kinase superfamily. CMGC Ser/Thr protein kinase family. CDC2/CDKX subfamily.</text>
</comment>
<keyword evidence="11" id="KW-0067">ATP-binding</keyword>
<evidence type="ECO:0000256" key="2">
    <source>
        <dbReference type="ARBA" id="ARBA00006485"/>
    </source>
</evidence>
<name>A0AAJ6CGJ5_9BASI</name>
<reference evidence="23 24" key="1">
    <citation type="submission" date="2023-03" db="EMBL/GenBank/DDBJ databases">
        <title>Mating type loci evolution in Malassezia.</title>
        <authorList>
            <person name="Coelho M.A."/>
        </authorList>
    </citation>
    <scope>NUCLEOTIDE SEQUENCE [LARGE SCALE GENOMIC DNA]</scope>
    <source>
        <strain evidence="23 24">CBS 9725</strain>
    </source>
</reference>